<dbReference type="AlphaFoldDB" id="A0A118DNL3"/>
<keyword evidence="1" id="KW-1133">Transmembrane helix</keyword>
<proteinExistence type="predicted"/>
<dbReference type="RefSeq" id="WP_059517133.1">
    <property type="nucleotide sequence ID" value="NZ_LOWA01000032.1"/>
</dbReference>
<dbReference type="OrthoDB" id="9152892at2"/>
<dbReference type="InterPro" id="IPR041916">
    <property type="entry name" value="Anti_sigma_zinc_sf"/>
</dbReference>
<gene>
    <name evidence="2" type="ORF">WS67_13625</name>
</gene>
<keyword evidence="1" id="KW-0812">Transmembrane</keyword>
<organism evidence="2 3">
    <name type="scientific">Burkholderia singularis</name>
    <dbReference type="NCBI Taxonomy" id="1503053"/>
    <lineage>
        <taxon>Bacteria</taxon>
        <taxon>Pseudomonadati</taxon>
        <taxon>Pseudomonadota</taxon>
        <taxon>Betaproteobacteria</taxon>
        <taxon>Burkholderiales</taxon>
        <taxon>Burkholderiaceae</taxon>
        <taxon>Burkholderia</taxon>
        <taxon>pseudomallei group</taxon>
    </lineage>
</organism>
<dbReference type="Proteomes" id="UP000062788">
    <property type="component" value="Unassembled WGS sequence"/>
</dbReference>
<keyword evidence="1" id="KW-0472">Membrane</keyword>
<dbReference type="Gene3D" id="1.10.10.1320">
    <property type="entry name" value="Anti-sigma factor, zinc-finger domain"/>
    <property type="match status" value="1"/>
</dbReference>
<evidence type="ECO:0000256" key="1">
    <source>
        <dbReference type="SAM" id="Phobius"/>
    </source>
</evidence>
<evidence type="ECO:0000313" key="2">
    <source>
        <dbReference type="EMBL" id="KVE26648.1"/>
    </source>
</evidence>
<protein>
    <submittedName>
        <fullName evidence="2">Anti-sigma factor</fullName>
    </submittedName>
</protein>
<accession>A0A118DNL3</accession>
<dbReference type="EMBL" id="LOWA01000032">
    <property type="protein sequence ID" value="KVE26648.1"/>
    <property type="molecule type" value="Genomic_DNA"/>
</dbReference>
<keyword evidence="3" id="KW-1185">Reference proteome</keyword>
<reference evidence="2 3" key="1">
    <citation type="submission" date="2015-11" db="EMBL/GenBank/DDBJ databases">
        <title>Expanding the genomic diversity of Burkholderia species for the development of highly accurate diagnostics.</title>
        <authorList>
            <person name="Sahl J."/>
            <person name="Keim P."/>
            <person name="Wagner D."/>
        </authorList>
    </citation>
    <scope>NUCLEOTIDE SEQUENCE [LARGE SCALE GENOMIC DNA]</scope>
    <source>
        <strain evidence="2 3">TSV85</strain>
    </source>
</reference>
<name>A0A118DNL3_9BURK</name>
<sequence length="250" mass="26947">MKLPPDEHDLHAYVDGRLDEAGRAAVERYLARDPERAAQVRRWQQDAQRLRAALASLPPPPANPALDPAALRARRAERARARFALAASLVLCVGIGTLGGWHAHRLTGTPAAPMSDALEAYKLIVVERSARIDFPSRRPADLQAWLEARVGSAVKLPDLSGAGFRPVGGRLFATERGAAAMVLYEDAHGRTLSFYVRPPESAHRLLAAGQRIDGGLLARYGSSHGFNYAIVGRAGSLDETAVARALDAQI</sequence>
<evidence type="ECO:0000313" key="3">
    <source>
        <dbReference type="Proteomes" id="UP000062788"/>
    </source>
</evidence>
<comment type="caution">
    <text evidence="2">The sequence shown here is derived from an EMBL/GenBank/DDBJ whole genome shotgun (WGS) entry which is preliminary data.</text>
</comment>
<feature type="transmembrane region" description="Helical" evidence="1">
    <location>
        <begin position="83"/>
        <end position="103"/>
    </location>
</feature>